<evidence type="ECO:0000313" key="4">
    <source>
        <dbReference type="Proteomes" id="UP000305451"/>
    </source>
</evidence>
<sequence length="216" mass="21994">MTVLVIDTTGPWCAAGLVGPDAAWHEAGEPIGRGHAERLAPMVQALLKQAGIVPGALDRIGVATGPGSFAGTRVGVAFARGLALATGAKALGISSLQAWARRADPDRHWSVAAIHDARRGDLLWQVFTDGAPVSGVERGGVEDARAALSAYGDIHMTGSGAVLLGADPAHFIVEPPLKALSALTGEASHDAPPPAPLYARPPDAKVPGGRDPEPVA</sequence>
<accession>A0A4S2H9Y6</accession>
<dbReference type="InterPro" id="IPR000905">
    <property type="entry name" value="Gcp-like_dom"/>
</dbReference>
<dbReference type="SUPFAM" id="SSF53067">
    <property type="entry name" value="Actin-like ATPase domain"/>
    <property type="match status" value="1"/>
</dbReference>
<gene>
    <name evidence="3" type="primary">tsaB</name>
    <name evidence="3" type="ORF">E5162_12830</name>
</gene>
<dbReference type="Proteomes" id="UP000305451">
    <property type="component" value="Unassembled WGS sequence"/>
</dbReference>
<dbReference type="AlphaFoldDB" id="A0A4S2H9Y6"/>
<feature type="domain" description="Gcp-like" evidence="2">
    <location>
        <begin position="32"/>
        <end position="125"/>
    </location>
</feature>
<dbReference type="GO" id="GO:0002949">
    <property type="term" value="P:tRNA threonylcarbamoyladenosine modification"/>
    <property type="evidence" value="ECO:0007669"/>
    <property type="project" value="InterPro"/>
</dbReference>
<dbReference type="InterPro" id="IPR043129">
    <property type="entry name" value="ATPase_NBD"/>
</dbReference>
<keyword evidence="4" id="KW-1185">Reference proteome</keyword>
<dbReference type="NCBIfam" id="TIGR03725">
    <property type="entry name" value="T6A_YeaZ"/>
    <property type="match status" value="1"/>
</dbReference>
<dbReference type="PANTHER" id="PTHR11735:SF11">
    <property type="entry name" value="TRNA THREONYLCARBAMOYLADENOSINE BIOSYNTHESIS PROTEIN TSAB"/>
    <property type="match status" value="1"/>
</dbReference>
<proteinExistence type="predicted"/>
<evidence type="ECO:0000256" key="1">
    <source>
        <dbReference type="SAM" id="MobiDB-lite"/>
    </source>
</evidence>
<dbReference type="GO" id="GO:0005829">
    <property type="term" value="C:cytosol"/>
    <property type="evidence" value="ECO:0007669"/>
    <property type="project" value="TreeGrafter"/>
</dbReference>
<keyword evidence="3" id="KW-0808">Transferase</keyword>
<evidence type="ECO:0000313" key="3">
    <source>
        <dbReference type="EMBL" id="TGY92513.1"/>
    </source>
</evidence>
<dbReference type="GO" id="GO:0016740">
    <property type="term" value="F:transferase activity"/>
    <property type="evidence" value="ECO:0007669"/>
    <property type="project" value="UniProtKB-KW"/>
</dbReference>
<feature type="region of interest" description="Disordered" evidence="1">
    <location>
        <begin position="183"/>
        <end position="216"/>
    </location>
</feature>
<dbReference type="EMBL" id="SRXV01000003">
    <property type="protein sequence ID" value="TGY92513.1"/>
    <property type="molecule type" value="Genomic_DNA"/>
</dbReference>
<dbReference type="RefSeq" id="WP_135945648.1">
    <property type="nucleotide sequence ID" value="NZ_BMEI01000003.1"/>
</dbReference>
<evidence type="ECO:0000259" key="2">
    <source>
        <dbReference type="Pfam" id="PF00814"/>
    </source>
</evidence>
<reference evidence="3 4" key="1">
    <citation type="journal article" date="2013" name="Int. J. Syst. Evol. Microbiol.">
        <title>Marinicauda pacifica gen. nov., sp. nov., a prosthecate alphaproteobacterium of the family Hyphomonadaceae isolated from deep seawater.</title>
        <authorList>
            <person name="Zhang X.Y."/>
            <person name="Li G.W."/>
            <person name="Wang C.S."/>
            <person name="Zhang Y.J."/>
            <person name="Xu X.W."/>
            <person name="Li H."/>
            <person name="Liu A."/>
            <person name="Liu C."/>
            <person name="Xie B.B."/>
            <person name="Qin Q.L."/>
            <person name="Xu Z."/>
            <person name="Chen X.L."/>
            <person name="Zhou B.C."/>
            <person name="Zhang Y.Z."/>
        </authorList>
    </citation>
    <scope>NUCLEOTIDE SEQUENCE [LARGE SCALE GENOMIC DNA]</scope>
    <source>
        <strain evidence="3 4">P-1 km-3</strain>
    </source>
</reference>
<name>A0A4S2H9Y6_9PROT</name>
<dbReference type="Gene3D" id="3.30.420.40">
    <property type="match status" value="2"/>
</dbReference>
<dbReference type="PANTHER" id="PTHR11735">
    <property type="entry name" value="TRNA N6-ADENOSINE THREONYLCARBAMOYLTRANSFERASE"/>
    <property type="match status" value="1"/>
</dbReference>
<dbReference type="OrthoDB" id="9809995at2"/>
<dbReference type="Pfam" id="PF00814">
    <property type="entry name" value="TsaD"/>
    <property type="match status" value="1"/>
</dbReference>
<comment type="caution">
    <text evidence="3">The sequence shown here is derived from an EMBL/GenBank/DDBJ whole genome shotgun (WGS) entry which is preliminary data.</text>
</comment>
<protein>
    <submittedName>
        <fullName evidence="3">tRNA (Adenosine(37)-N6)-threonylcarbamoyltransferase complex dimerization subunit type 1 TsaB</fullName>
    </submittedName>
</protein>
<organism evidence="3 4">
    <name type="scientific">Marinicauda pacifica</name>
    <dbReference type="NCBI Taxonomy" id="1133559"/>
    <lineage>
        <taxon>Bacteria</taxon>
        <taxon>Pseudomonadati</taxon>
        <taxon>Pseudomonadota</taxon>
        <taxon>Alphaproteobacteria</taxon>
        <taxon>Maricaulales</taxon>
        <taxon>Maricaulaceae</taxon>
        <taxon>Marinicauda</taxon>
    </lineage>
</organism>
<dbReference type="InterPro" id="IPR022496">
    <property type="entry name" value="T6A_TsaB"/>
</dbReference>